<organism evidence="2 3">
    <name type="scientific">Georgenia yuyongxinii</name>
    <dbReference type="NCBI Taxonomy" id="2589797"/>
    <lineage>
        <taxon>Bacteria</taxon>
        <taxon>Bacillati</taxon>
        <taxon>Actinomycetota</taxon>
        <taxon>Actinomycetes</taxon>
        <taxon>Micrococcales</taxon>
        <taxon>Bogoriellaceae</taxon>
        <taxon>Georgenia</taxon>
    </lineage>
</organism>
<dbReference type="AlphaFoldDB" id="A0A5B8BZD7"/>
<proteinExistence type="predicted"/>
<dbReference type="InterPro" id="IPR009218">
    <property type="entry name" value="HD_phosphohydro"/>
</dbReference>
<sequence>MAILVDPPRWPAHGTVWAHMVSDTSLEELHAFARAAGVPPRAFDLDHYDVPADRIPALLAAGAVSVSGRELLVRLRASGLRVPGGARDAERTRRRRTDLTRRWAEVAHPAVAEDAWAAIGADLLTRWQEEHRSYHDDVHLADVLDHLETLDGAGSPVSRAVLLAAWFHDAVYDGVPGQDEERSAELVVATLGPYLPGAEAGEVARLVRLTATHQPDVTDHAGAALCDADLAILASSPRRYAAYAAAVRAEYGHVPDCEFRRGRAQVLRTLLAHEHVFASAEGRRRWEQAARRNVAAELVRLDAG</sequence>
<dbReference type="Pfam" id="PF13223">
    <property type="entry name" value="DUF4031"/>
    <property type="match status" value="1"/>
</dbReference>
<dbReference type="InterPro" id="IPR025109">
    <property type="entry name" value="DUF4031"/>
</dbReference>
<dbReference type="SUPFAM" id="SSF109604">
    <property type="entry name" value="HD-domain/PDEase-like"/>
    <property type="match status" value="1"/>
</dbReference>
<gene>
    <name evidence="2" type="ORF">FE374_02700</name>
</gene>
<dbReference type="RefSeq" id="WP_139927126.1">
    <property type="nucleotide sequence ID" value="NZ_CP040915.1"/>
</dbReference>
<dbReference type="Gene3D" id="1.10.3210.10">
    <property type="entry name" value="Hypothetical protein af1432"/>
    <property type="match status" value="1"/>
</dbReference>
<evidence type="ECO:0000259" key="1">
    <source>
        <dbReference type="Pfam" id="PF13223"/>
    </source>
</evidence>
<dbReference type="KEGG" id="gyu:FE374_02700"/>
<feature type="domain" description="DUF4031" evidence="1">
    <location>
        <begin position="3"/>
        <end position="77"/>
    </location>
</feature>
<dbReference type="OrthoDB" id="9808993at2"/>
<reference evidence="2 3" key="1">
    <citation type="submission" date="2019-05" db="EMBL/GenBank/DDBJ databases">
        <title>Georgenia *** sp. nov., and Georgenia *** sp. nov., isolated from the intestinal contents of plateau pika (Ochotona curzoniae) in the Qinghai-Tibet plateau of China.</title>
        <authorList>
            <person name="Tian Z."/>
        </authorList>
    </citation>
    <scope>NUCLEOTIDE SEQUENCE [LARGE SCALE GENOMIC DNA]</scope>
    <source>
        <strain evidence="2 3">Z443</strain>
    </source>
</reference>
<accession>A0A5B8BZD7</accession>
<evidence type="ECO:0000313" key="2">
    <source>
        <dbReference type="EMBL" id="QDC23684.1"/>
    </source>
</evidence>
<dbReference type="PANTHER" id="PTHR21174">
    <property type="match status" value="1"/>
</dbReference>
<name>A0A5B8BZD7_9MICO</name>
<protein>
    <submittedName>
        <fullName evidence="2">DUF4031 domain-containing protein</fullName>
    </submittedName>
</protein>
<dbReference type="PANTHER" id="PTHR21174:SF0">
    <property type="entry name" value="HD PHOSPHOHYDROLASE FAMILY PROTEIN-RELATED"/>
    <property type="match status" value="1"/>
</dbReference>
<dbReference type="EMBL" id="CP040915">
    <property type="protein sequence ID" value="QDC23684.1"/>
    <property type="molecule type" value="Genomic_DNA"/>
</dbReference>
<evidence type="ECO:0000313" key="3">
    <source>
        <dbReference type="Proteomes" id="UP000314616"/>
    </source>
</evidence>
<dbReference type="Proteomes" id="UP000314616">
    <property type="component" value="Chromosome"/>
</dbReference>